<dbReference type="Gene3D" id="3.90.550.10">
    <property type="entry name" value="Spore Coat Polysaccharide Biosynthesis Protein SpsA, Chain A"/>
    <property type="match status" value="1"/>
</dbReference>
<dbReference type="SUPFAM" id="SSF53448">
    <property type="entry name" value="Nucleotide-diphospho-sugar transferases"/>
    <property type="match status" value="1"/>
</dbReference>
<evidence type="ECO:0000259" key="1">
    <source>
        <dbReference type="Pfam" id="PF00535"/>
    </source>
</evidence>
<feature type="domain" description="Glycosyltransferase 2-like" evidence="1">
    <location>
        <begin position="7"/>
        <end position="135"/>
    </location>
</feature>
<dbReference type="RefSeq" id="WP_062902387.1">
    <property type="nucleotide sequence ID" value="NZ_CP013342.1"/>
</dbReference>
<dbReference type="Proteomes" id="UP000076234">
    <property type="component" value="Chromosome"/>
</dbReference>
<gene>
    <name evidence="2" type="ORF">AOA14_15045</name>
</gene>
<dbReference type="PANTHER" id="PTHR22916">
    <property type="entry name" value="GLYCOSYLTRANSFERASE"/>
    <property type="match status" value="1"/>
</dbReference>
<dbReference type="STRING" id="1219058.AOA14_15045"/>
<dbReference type="PANTHER" id="PTHR22916:SF3">
    <property type="entry name" value="UDP-GLCNAC:BETAGAL BETA-1,3-N-ACETYLGLUCOSAMINYLTRANSFERASE-LIKE PROTEIN 1"/>
    <property type="match status" value="1"/>
</dbReference>
<evidence type="ECO:0000313" key="3">
    <source>
        <dbReference type="Proteomes" id="UP000076234"/>
    </source>
</evidence>
<dbReference type="InterPro" id="IPR001173">
    <property type="entry name" value="Glyco_trans_2-like"/>
</dbReference>
<protein>
    <recommendedName>
        <fullName evidence="1">Glycosyltransferase 2-like domain-containing protein</fullName>
    </recommendedName>
</protein>
<accession>A0A142W1J0</accession>
<dbReference type="GO" id="GO:0016758">
    <property type="term" value="F:hexosyltransferase activity"/>
    <property type="evidence" value="ECO:0007669"/>
    <property type="project" value="UniProtKB-ARBA"/>
</dbReference>
<dbReference type="InterPro" id="IPR029044">
    <property type="entry name" value="Nucleotide-diphossugar_trans"/>
</dbReference>
<proteinExistence type="predicted"/>
<organism evidence="2 3">
    <name type="scientific">Sphingopyxis terrae subsp. terrae NBRC 15098</name>
    <dbReference type="NCBI Taxonomy" id="1219058"/>
    <lineage>
        <taxon>Bacteria</taxon>
        <taxon>Pseudomonadati</taxon>
        <taxon>Pseudomonadota</taxon>
        <taxon>Alphaproteobacteria</taxon>
        <taxon>Sphingomonadales</taxon>
        <taxon>Sphingomonadaceae</taxon>
        <taxon>Sphingopyxis</taxon>
    </lineage>
</organism>
<dbReference type="KEGG" id="ster:AOA14_15045"/>
<name>A0A142W1J0_9SPHN</name>
<dbReference type="Pfam" id="PF00535">
    <property type="entry name" value="Glycos_transf_2"/>
    <property type="match status" value="1"/>
</dbReference>
<dbReference type="AlphaFoldDB" id="A0A142W1J0"/>
<reference evidence="2 3" key="2">
    <citation type="journal article" date="2016" name="Genome Announc.">
        <title>Complete Genome Sequence of Sphingopyxis terrae Strain 203-1 (NBRC 111660), a Polyethylene Glycol Degrader.</title>
        <authorList>
            <person name="Ohtsubo Y."/>
            <person name="Nonoyama S."/>
            <person name="Nagata Y."/>
            <person name="Numata M."/>
            <person name="Tsuchikane K."/>
            <person name="Hosoyama A."/>
            <person name="Yamazoe A."/>
            <person name="Tsuda M."/>
            <person name="Fujita N."/>
            <person name="Kawai F."/>
        </authorList>
    </citation>
    <scope>NUCLEOTIDE SEQUENCE [LARGE SCALE GENOMIC DNA]</scope>
    <source>
        <strain evidence="2 3">203-1</strain>
    </source>
</reference>
<evidence type="ECO:0000313" key="2">
    <source>
        <dbReference type="EMBL" id="AMU95928.1"/>
    </source>
</evidence>
<sequence length="331" mass="36614">MSASRLSVVMPMYNAARFVEAAIDSILAQTMGDFIFYIVDDGSTDASGDIAARKAATDRRIRLIRQSNQGIVASMNRMLGLVETPFVARMDADDISLPDRFALQLAHFDRTPTLGALGGQYVEIDNGGRRRSGHFRQPVGCDDVRAELELRPAVANPTVMFRTDALRKAGLYRPAFGYCEDYDLFLRLSEIADIDNLPDTLLLYRRSPEQMSVANNAQQTEQAAYARLAHLVRKTGAPDPFRDMARLPALADLDALLKKPGIGRMVETDIIAARRYAVASMADSEFVDYCKRLASGVRLEAATRTVVRCLVNRRVDRAFRLASSLVAGVFV</sequence>
<dbReference type="EMBL" id="CP013342">
    <property type="protein sequence ID" value="AMU95928.1"/>
    <property type="molecule type" value="Genomic_DNA"/>
</dbReference>
<reference evidence="3" key="1">
    <citation type="submission" date="2015-11" db="EMBL/GenBank/DDBJ databases">
        <title>Complete genome sequence of a polyethylene glycol-degrading strain Sphingopyxis terrae strain 203-1 (NBRC 15098).</title>
        <authorList>
            <person name="Yoshiyuki O."/>
            <person name="Shouta N."/>
            <person name="Nagata Y."/>
            <person name="Numata M."/>
            <person name="Tsuchikane K."/>
            <person name="Hosoyama A."/>
            <person name="Yamazoe A."/>
            <person name="Tsuda M."/>
            <person name="Fujita N."/>
            <person name="Kawai F."/>
        </authorList>
    </citation>
    <scope>NUCLEOTIDE SEQUENCE [LARGE SCALE GENOMIC DNA]</scope>
    <source>
        <strain evidence="3">203-1</strain>
    </source>
</reference>